<organism evidence="6 7">
    <name type="scientific">Sphaeroforma arctica JP610</name>
    <dbReference type="NCBI Taxonomy" id="667725"/>
    <lineage>
        <taxon>Eukaryota</taxon>
        <taxon>Ichthyosporea</taxon>
        <taxon>Ichthyophonida</taxon>
        <taxon>Sphaeroforma</taxon>
    </lineage>
</organism>
<keyword evidence="6" id="KW-0670">Pyruvate</keyword>
<dbReference type="InterPro" id="IPR029061">
    <property type="entry name" value="THDP-binding"/>
</dbReference>
<proteinExistence type="predicted"/>
<dbReference type="SUPFAM" id="SSF52518">
    <property type="entry name" value="Thiamin diphosphate-binding fold (THDP-binding)"/>
    <property type="match status" value="2"/>
</dbReference>
<dbReference type="Pfam" id="PF02775">
    <property type="entry name" value="TPP_enzyme_C"/>
    <property type="match status" value="1"/>
</dbReference>
<dbReference type="InterPro" id="IPR000399">
    <property type="entry name" value="TPP-bd_CS"/>
</dbReference>
<dbReference type="GO" id="GO:0033980">
    <property type="term" value="F:phosphonopyruvate decarboxylase activity"/>
    <property type="evidence" value="ECO:0007669"/>
    <property type="project" value="InterPro"/>
</dbReference>
<dbReference type="Pfam" id="PF02776">
    <property type="entry name" value="TPP_enzyme_N"/>
    <property type="match status" value="1"/>
</dbReference>
<gene>
    <name evidence="6" type="ORF">SARC_04227</name>
</gene>
<dbReference type="GO" id="GO:0032923">
    <property type="term" value="P:organic phosphonate biosynthetic process"/>
    <property type="evidence" value="ECO:0007669"/>
    <property type="project" value="InterPro"/>
</dbReference>
<dbReference type="GO" id="GO:0000287">
    <property type="term" value="F:magnesium ion binding"/>
    <property type="evidence" value="ECO:0007669"/>
    <property type="project" value="InterPro"/>
</dbReference>
<dbReference type="GO" id="GO:0030976">
    <property type="term" value="F:thiamine pyrophosphate binding"/>
    <property type="evidence" value="ECO:0007669"/>
    <property type="project" value="InterPro"/>
</dbReference>
<feature type="domain" description="Thiamine pyrophosphate enzyme N-terminal TPP-binding" evidence="5">
    <location>
        <begin position="74"/>
        <end position="179"/>
    </location>
</feature>
<dbReference type="FunFam" id="3.40.50.970:FF:000100">
    <property type="entry name" value="Putative phosphonopyruvate decarboxylase"/>
    <property type="match status" value="1"/>
</dbReference>
<dbReference type="NCBIfam" id="TIGR03297">
    <property type="entry name" value="Ppyr-DeCO2ase"/>
    <property type="match status" value="1"/>
</dbReference>
<evidence type="ECO:0000256" key="2">
    <source>
        <dbReference type="ARBA" id="ARBA00023052"/>
    </source>
</evidence>
<dbReference type="FunFam" id="3.40.50.970:FF:000101">
    <property type="entry name" value="Putative phosphonopyruvate decarboxylase"/>
    <property type="match status" value="1"/>
</dbReference>
<name>A0A0L0G3U1_9EUKA</name>
<dbReference type="CDD" id="cd07035">
    <property type="entry name" value="TPP_PYR_POX_like"/>
    <property type="match status" value="1"/>
</dbReference>
<dbReference type="OrthoDB" id="16262at2759"/>
<evidence type="ECO:0000259" key="5">
    <source>
        <dbReference type="Pfam" id="PF02776"/>
    </source>
</evidence>
<dbReference type="EMBL" id="KQ241827">
    <property type="protein sequence ID" value="KNC83524.1"/>
    <property type="molecule type" value="Genomic_DNA"/>
</dbReference>
<evidence type="ECO:0000256" key="3">
    <source>
        <dbReference type="ARBA" id="ARBA00023239"/>
    </source>
</evidence>
<dbReference type="STRING" id="667725.A0A0L0G3U1"/>
<dbReference type="Gene3D" id="3.40.50.970">
    <property type="match status" value="2"/>
</dbReference>
<dbReference type="PROSITE" id="PS00187">
    <property type="entry name" value="TPP_ENZYMES"/>
    <property type="match status" value="1"/>
</dbReference>
<accession>A0A0L0G3U1</accession>
<evidence type="ECO:0000259" key="4">
    <source>
        <dbReference type="Pfam" id="PF02775"/>
    </source>
</evidence>
<reference evidence="6 7" key="1">
    <citation type="submission" date="2011-02" db="EMBL/GenBank/DDBJ databases">
        <title>The Genome Sequence of Sphaeroforma arctica JP610.</title>
        <authorList>
            <consortium name="The Broad Institute Genome Sequencing Platform"/>
            <person name="Russ C."/>
            <person name="Cuomo C."/>
            <person name="Young S.K."/>
            <person name="Zeng Q."/>
            <person name="Gargeya S."/>
            <person name="Alvarado L."/>
            <person name="Berlin A."/>
            <person name="Chapman S.B."/>
            <person name="Chen Z."/>
            <person name="Freedman E."/>
            <person name="Gellesch M."/>
            <person name="Goldberg J."/>
            <person name="Griggs A."/>
            <person name="Gujja S."/>
            <person name="Heilman E."/>
            <person name="Heiman D."/>
            <person name="Howarth C."/>
            <person name="Mehta T."/>
            <person name="Neiman D."/>
            <person name="Pearson M."/>
            <person name="Roberts A."/>
            <person name="Saif S."/>
            <person name="Shea T."/>
            <person name="Shenoy N."/>
            <person name="Sisk P."/>
            <person name="Stolte C."/>
            <person name="Sykes S."/>
            <person name="White J."/>
            <person name="Yandava C."/>
            <person name="Burger G."/>
            <person name="Gray M.W."/>
            <person name="Holland P.W.H."/>
            <person name="King N."/>
            <person name="Lang F.B.F."/>
            <person name="Roger A.J."/>
            <person name="Ruiz-Trillo I."/>
            <person name="Haas B."/>
            <person name="Nusbaum C."/>
            <person name="Birren B."/>
        </authorList>
    </citation>
    <scope>NUCLEOTIDE SEQUENCE [LARGE SCALE GENOMIC DNA]</scope>
    <source>
        <strain evidence="6 7">JP610</strain>
    </source>
</reference>
<dbReference type="RefSeq" id="XP_014157426.1">
    <property type="nucleotide sequence ID" value="XM_014301951.1"/>
</dbReference>
<dbReference type="InterPro" id="IPR017684">
    <property type="entry name" value="Phosphono-pyrv_decarboxylase"/>
</dbReference>
<keyword evidence="1" id="KW-0210">Decarboxylase</keyword>
<dbReference type="InterPro" id="IPR012001">
    <property type="entry name" value="Thiamin_PyroP_enz_TPP-bd_dom"/>
</dbReference>
<dbReference type="PANTHER" id="PTHR42818:SF1">
    <property type="entry name" value="SULFOPYRUVATE DECARBOXYLASE"/>
    <property type="match status" value="1"/>
</dbReference>
<dbReference type="InterPro" id="IPR011766">
    <property type="entry name" value="TPP_enzyme_TPP-bd"/>
</dbReference>
<keyword evidence="7" id="KW-1185">Reference proteome</keyword>
<keyword evidence="3" id="KW-0456">Lyase</keyword>
<dbReference type="PANTHER" id="PTHR42818">
    <property type="entry name" value="SULFOPYRUVATE DECARBOXYLASE SUBUNIT ALPHA"/>
    <property type="match status" value="1"/>
</dbReference>
<dbReference type="AlphaFoldDB" id="A0A0L0G3U1"/>
<evidence type="ECO:0000313" key="7">
    <source>
        <dbReference type="Proteomes" id="UP000054560"/>
    </source>
</evidence>
<feature type="domain" description="Thiamine pyrophosphate enzyme TPP-binding" evidence="4">
    <location>
        <begin position="275"/>
        <end position="411"/>
    </location>
</feature>
<keyword evidence="2" id="KW-0786">Thiamine pyrophosphate</keyword>
<dbReference type="Proteomes" id="UP000054560">
    <property type="component" value="Unassembled WGS sequence"/>
</dbReference>
<dbReference type="InterPro" id="IPR051818">
    <property type="entry name" value="TPP_dependent_decarboxylase"/>
</dbReference>
<dbReference type="GeneID" id="25904731"/>
<evidence type="ECO:0000313" key="6">
    <source>
        <dbReference type="EMBL" id="KNC83524.1"/>
    </source>
</evidence>
<dbReference type="eggNOG" id="ENOG502QS39">
    <property type="taxonomic scope" value="Eukaryota"/>
</dbReference>
<dbReference type="CDD" id="cd03371">
    <property type="entry name" value="TPP_PpyrDC"/>
    <property type="match status" value="1"/>
</dbReference>
<sequence length="441" mass="48192">MFKLVPRQYSRLSSLSSAQPFYVAARTLKSSSKTTCVGPLVVPEQDPNGHQFEQDDKQFTELYRDFLKPASFYNACGRYGIDYFTGVPDSLLKDFCAYVTENTPIERHTIAANEGSAVALASGYHLATGKTPMVYLQNSGLGNIVNPLLSLAAPEVYSIPMCILIGWRGEPGKKDEPQHIVQGDATPALLQSLGIPFQVLPDYLDGAEKVLATAHAYMEAKQAPYAILVRRRTFDTYKIPAEKNMFEHTRESAIQMVIDSLDNSDCVVGTTGMLSRELFEYRVKKNHGHARDFLTVGSMGHASSIAFGIANAKPDRPVYCLDGDGAMMMHMGSMATIGHAQPRNLKHVVINNGAHDSVGGQPTQALAGHYSIPTIAKGCGYTHAATAESSEEIIRELATLRKSEGPALLEIRVGCGSRKDLGRPTRTPVQNKQDFMSFLQS</sequence>
<evidence type="ECO:0000256" key="1">
    <source>
        <dbReference type="ARBA" id="ARBA00022793"/>
    </source>
</evidence>
<protein>
    <submittedName>
        <fullName evidence="6">Phosphonopyruvate decarboxylase</fullName>
    </submittedName>
</protein>